<name>A0A2P2KIL8_RHIMU</name>
<accession>A0A2P2KIL8</accession>
<dbReference type="AlphaFoldDB" id="A0A2P2KIL8"/>
<reference evidence="1" key="1">
    <citation type="submission" date="2018-02" db="EMBL/GenBank/DDBJ databases">
        <title>Rhizophora mucronata_Transcriptome.</title>
        <authorList>
            <person name="Meera S.P."/>
            <person name="Sreeshan A."/>
            <person name="Augustine A."/>
        </authorList>
    </citation>
    <scope>NUCLEOTIDE SEQUENCE</scope>
    <source>
        <tissue evidence="1">Leaf</tissue>
    </source>
</reference>
<proteinExistence type="predicted"/>
<protein>
    <submittedName>
        <fullName evidence="1">Anaphase-promoting complex subunit 11</fullName>
    </submittedName>
</protein>
<dbReference type="EMBL" id="GGEC01025069">
    <property type="protein sequence ID" value="MBX05553.1"/>
    <property type="molecule type" value="Transcribed_RNA"/>
</dbReference>
<organism evidence="1">
    <name type="scientific">Rhizophora mucronata</name>
    <name type="common">Asiatic mangrove</name>
    <dbReference type="NCBI Taxonomy" id="61149"/>
    <lineage>
        <taxon>Eukaryota</taxon>
        <taxon>Viridiplantae</taxon>
        <taxon>Streptophyta</taxon>
        <taxon>Embryophyta</taxon>
        <taxon>Tracheophyta</taxon>
        <taxon>Spermatophyta</taxon>
        <taxon>Magnoliopsida</taxon>
        <taxon>eudicotyledons</taxon>
        <taxon>Gunneridae</taxon>
        <taxon>Pentapetalae</taxon>
        <taxon>rosids</taxon>
        <taxon>fabids</taxon>
        <taxon>Malpighiales</taxon>
        <taxon>Rhizophoraceae</taxon>
        <taxon>Rhizophora</taxon>
    </lineage>
</organism>
<evidence type="ECO:0000313" key="1">
    <source>
        <dbReference type="EMBL" id="MBX05553.1"/>
    </source>
</evidence>
<sequence>MKVERMVACTPNKRAIIPREFTIRTTTIKSHPADPTCFILSIPCPRSDSMPLYLNPSRLFKKRSNWVKGKPFLELS</sequence>